<evidence type="ECO:0000313" key="1">
    <source>
        <dbReference type="EMBL" id="CAF0998154.1"/>
    </source>
</evidence>
<organism evidence="1 2">
    <name type="scientific">Brachionus calyciflorus</name>
    <dbReference type="NCBI Taxonomy" id="104777"/>
    <lineage>
        <taxon>Eukaryota</taxon>
        <taxon>Metazoa</taxon>
        <taxon>Spiralia</taxon>
        <taxon>Gnathifera</taxon>
        <taxon>Rotifera</taxon>
        <taxon>Eurotatoria</taxon>
        <taxon>Monogononta</taxon>
        <taxon>Pseudotrocha</taxon>
        <taxon>Ploima</taxon>
        <taxon>Brachionidae</taxon>
        <taxon>Brachionus</taxon>
    </lineage>
</organism>
<dbReference type="EMBL" id="CAJNOC010003794">
    <property type="protein sequence ID" value="CAF0998154.1"/>
    <property type="molecule type" value="Genomic_DNA"/>
</dbReference>
<reference evidence="1" key="1">
    <citation type="submission" date="2021-02" db="EMBL/GenBank/DDBJ databases">
        <authorList>
            <person name="Nowell W R."/>
        </authorList>
    </citation>
    <scope>NUCLEOTIDE SEQUENCE</scope>
    <source>
        <strain evidence="1">Ploen Becks lab</strain>
    </source>
</reference>
<name>A0A814GLI6_9BILA</name>
<evidence type="ECO:0000313" key="2">
    <source>
        <dbReference type="Proteomes" id="UP000663879"/>
    </source>
</evidence>
<accession>A0A814GLI6</accession>
<sequence>MFCSYCFTLEFLKKNGIENLILYPSQVITRRNTWFKAVTYISENFDFILNFVNDECEIDDTIALNKLKNLFQISDIKNQFEYVASKCDKFKYSLLKFEDQQLKSTEVYSIIFDLFKWLVGNFRRK</sequence>
<keyword evidence="2" id="KW-1185">Reference proteome</keyword>
<dbReference type="Proteomes" id="UP000663879">
    <property type="component" value="Unassembled WGS sequence"/>
</dbReference>
<comment type="caution">
    <text evidence="1">The sequence shown here is derived from an EMBL/GenBank/DDBJ whole genome shotgun (WGS) entry which is preliminary data.</text>
</comment>
<protein>
    <submittedName>
        <fullName evidence="1">Uncharacterized protein</fullName>
    </submittedName>
</protein>
<proteinExistence type="predicted"/>
<dbReference type="AlphaFoldDB" id="A0A814GLI6"/>
<gene>
    <name evidence="1" type="ORF">OXX778_LOCUS16263</name>
</gene>